<feature type="domain" description="ABM" evidence="1">
    <location>
        <begin position="1"/>
        <end position="72"/>
    </location>
</feature>
<evidence type="ECO:0000313" key="2">
    <source>
        <dbReference type="EMBL" id="PCS01369.1"/>
    </source>
</evidence>
<dbReference type="AlphaFoldDB" id="A0A2A5RPQ7"/>
<dbReference type="SUPFAM" id="SSF54909">
    <property type="entry name" value="Dimeric alpha+beta barrel"/>
    <property type="match status" value="1"/>
</dbReference>
<dbReference type="PROSITE" id="PS51725">
    <property type="entry name" value="ABM"/>
    <property type="match status" value="1"/>
</dbReference>
<dbReference type="Pfam" id="PF03992">
    <property type="entry name" value="ABM"/>
    <property type="match status" value="1"/>
</dbReference>
<dbReference type="InterPro" id="IPR011008">
    <property type="entry name" value="Dimeric_a/b-barrel"/>
</dbReference>
<dbReference type="InterPro" id="IPR007138">
    <property type="entry name" value="ABM_dom"/>
</dbReference>
<name>A0A2A5RPQ7_9LACT</name>
<organism evidence="2 3">
    <name type="scientific">Lactococcus fujiensis JCM 16395</name>
    <dbReference type="NCBI Taxonomy" id="1291764"/>
    <lineage>
        <taxon>Bacteria</taxon>
        <taxon>Bacillati</taxon>
        <taxon>Bacillota</taxon>
        <taxon>Bacilli</taxon>
        <taxon>Lactobacillales</taxon>
        <taxon>Streptococcaceae</taxon>
        <taxon>Lactococcus</taxon>
    </lineage>
</organism>
<evidence type="ECO:0000313" key="3">
    <source>
        <dbReference type="Proteomes" id="UP000218181"/>
    </source>
</evidence>
<dbReference type="EMBL" id="JXJU01000001">
    <property type="protein sequence ID" value="PCS01369.1"/>
    <property type="molecule type" value="Genomic_DNA"/>
</dbReference>
<keyword evidence="2" id="KW-0560">Oxidoreductase</keyword>
<sequence length="81" mass="9782">MLDKGVVDRIRAQAGNLRYDYFVPVGDDHSILLIDEWESQEAIDRHHQSDMMKEIAELRQKYQLKMKVRRFYDEKEVELNK</sequence>
<reference evidence="2 3" key="1">
    <citation type="submission" date="2014-12" db="EMBL/GenBank/DDBJ databases">
        <title>Draft genome sequences of 10 type strains of Lactococcus.</title>
        <authorList>
            <person name="Sun Z."/>
            <person name="Zhong Z."/>
            <person name="Liu W."/>
            <person name="Zhang W."/>
            <person name="Zhang H."/>
        </authorList>
    </citation>
    <scope>NUCLEOTIDE SEQUENCE [LARGE SCALE GENOMIC DNA]</scope>
    <source>
        <strain evidence="2 3">JCM 16395</strain>
    </source>
</reference>
<dbReference type="Gene3D" id="3.30.70.100">
    <property type="match status" value="1"/>
</dbReference>
<comment type="caution">
    <text evidence="2">The sequence shown here is derived from an EMBL/GenBank/DDBJ whole genome shotgun (WGS) entry which is preliminary data.</text>
</comment>
<keyword evidence="2" id="KW-0503">Monooxygenase</keyword>
<gene>
    <name evidence="2" type="ORF">RT41_GL000133</name>
</gene>
<dbReference type="GO" id="GO:0004497">
    <property type="term" value="F:monooxygenase activity"/>
    <property type="evidence" value="ECO:0007669"/>
    <property type="project" value="UniProtKB-KW"/>
</dbReference>
<accession>A0A2A5RPQ7</accession>
<proteinExistence type="predicted"/>
<evidence type="ECO:0000259" key="1">
    <source>
        <dbReference type="PROSITE" id="PS51725"/>
    </source>
</evidence>
<dbReference type="STRING" id="1291764.GCA_001311235_00417"/>
<keyword evidence="3" id="KW-1185">Reference proteome</keyword>
<dbReference type="Proteomes" id="UP000218181">
    <property type="component" value="Unassembled WGS sequence"/>
</dbReference>
<protein>
    <submittedName>
        <fullName evidence="2">Antibiotic biosynthesis monooxygenase</fullName>
    </submittedName>
</protein>